<dbReference type="EMBL" id="WJIF01000008">
    <property type="protein sequence ID" value="MRG60945.1"/>
    <property type="molecule type" value="Genomic_DNA"/>
</dbReference>
<proteinExistence type="predicted"/>
<keyword evidence="1" id="KW-0472">Membrane</keyword>
<feature type="domain" description="VWFA" evidence="2">
    <location>
        <begin position="357"/>
        <end position="549"/>
    </location>
</feature>
<name>A0A6I2F651_9MICO</name>
<dbReference type="AlphaFoldDB" id="A0A6I2F651"/>
<keyword evidence="4" id="KW-1185">Reference proteome</keyword>
<keyword evidence="1" id="KW-0812">Transmembrane</keyword>
<dbReference type="Pfam" id="PF00092">
    <property type="entry name" value="VWA"/>
    <property type="match status" value="1"/>
</dbReference>
<keyword evidence="1" id="KW-1133">Transmembrane helix</keyword>
<dbReference type="Pfam" id="PF13531">
    <property type="entry name" value="SBP_bac_11"/>
    <property type="match status" value="1"/>
</dbReference>
<dbReference type="InterPro" id="IPR002035">
    <property type="entry name" value="VWF_A"/>
</dbReference>
<reference evidence="3 4" key="1">
    <citation type="submission" date="2019-10" db="EMBL/GenBank/DDBJ databases">
        <authorList>
            <person name="Nie G."/>
            <person name="Ming H."/>
            <person name="Yi B."/>
        </authorList>
    </citation>
    <scope>NUCLEOTIDE SEQUENCE [LARGE SCALE GENOMIC DNA]</scope>
    <source>
        <strain evidence="3 4">CFH 90414</strain>
    </source>
</reference>
<evidence type="ECO:0000313" key="3">
    <source>
        <dbReference type="EMBL" id="MRG60945.1"/>
    </source>
</evidence>
<dbReference type="InterPro" id="IPR036465">
    <property type="entry name" value="vWFA_dom_sf"/>
</dbReference>
<sequence length="559" mass="57978">MARRGAIIGIAAGAAVIALLVTVGIVWIGNTGGSEPAAASGASCEETEQLVVVVDPSIATAVGVIADRLRSPASGEDCLDAQVVTQASADSVAQIAAGAFDGDAWIPGSSVWVERLAALTSFMGQSMPEIDNRGSIAVSPVVLGVPEKHADAVEVEPVTWARVRDRQLPTILPDPEASAASVAGLYAVRSVSSTADPRQFAGAMMALGKQIPASTEAAIASALTAETPTAVILTEVEIVEHNRDNPDDRLVAEYPGDASVALEYPFVAMPVSDDEAGQARARLVTAFERALRVDANPIVEAGLRRPDGSGTLTNAGGVMAVLPFADDALATLLKAQEIGAAQLDILRLWGTMTLRSRMLAVIDVSGSMEEPAGNGLRRIDIFQQAAGGALGQMSGEVELGVWLFSTARAGEQDWEEAAPIAPLVDSAHTAQVMQVVGSLPARLGGATGLYDTTLAAVQRVREGYDPEMVNSVLLITDGKNEDENGIDLDTLIAKLNEQADPAKPVPVILVGFGPDTDLGAMQRIAEATGGAAYTAHRPEDLSAVLVDALFQRGCRPDCG</sequence>
<dbReference type="Proteomes" id="UP000431080">
    <property type="component" value="Unassembled WGS sequence"/>
</dbReference>
<accession>A0A6I2F651</accession>
<evidence type="ECO:0000259" key="2">
    <source>
        <dbReference type="PROSITE" id="PS50234"/>
    </source>
</evidence>
<feature type="transmembrane region" description="Helical" evidence="1">
    <location>
        <begin position="7"/>
        <end position="28"/>
    </location>
</feature>
<protein>
    <submittedName>
        <fullName evidence="3">VWA domain-containing protein</fullName>
    </submittedName>
</protein>
<dbReference type="SUPFAM" id="SSF53300">
    <property type="entry name" value="vWA-like"/>
    <property type="match status" value="1"/>
</dbReference>
<dbReference type="PROSITE" id="PS50234">
    <property type="entry name" value="VWFA"/>
    <property type="match status" value="1"/>
</dbReference>
<organism evidence="3 4">
    <name type="scientific">Agromyces agglutinans</name>
    <dbReference type="NCBI Taxonomy" id="2662258"/>
    <lineage>
        <taxon>Bacteria</taxon>
        <taxon>Bacillati</taxon>
        <taxon>Actinomycetota</taxon>
        <taxon>Actinomycetes</taxon>
        <taxon>Micrococcales</taxon>
        <taxon>Microbacteriaceae</taxon>
        <taxon>Agromyces</taxon>
    </lineage>
</organism>
<dbReference type="Gene3D" id="3.40.50.410">
    <property type="entry name" value="von Willebrand factor, type A domain"/>
    <property type="match status" value="1"/>
</dbReference>
<dbReference type="RefSeq" id="WP_153685362.1">
    <property type="nucleotide sequence ID" value="NZ_WJIF01000008.1"/>
</dbReference>
<dbReference type="SMART" id="SM00327">
    <property type="entry name" value="VWA"/>
    <property type="match status" value="1"/>
</dbReference>
<evidence type="ECO:0000256" key="1">
    <source>
        <dbReference type="SAM" id="Phobius"/>
    </source>
</evidence>
<comment type="caution">
    <text evidence="3">The sequence shown here is derived from an EMBL/GenBank/DDBJ whole genome shotgun (WGS) entry which is preliminary data.</text>
</comment>
<evidence type="ECO:0000313" key="4">
    <source>
        <dbReference type="Proteomes" id="UP000431080"/>
    </source>
</evidence>
<gene>
    <name evidence="3" type="ORF">GE115_13875</name>
</gene>